<name>A0AAD9HE40_9PEZI</name>
<protein>
    <submittedName>
        <fullName evidence="2">Uncharacterized protein</fullName>
    </submittedName>
</protein>
<sequence>MDDDDDSAMKVARQPLHQVPTSESSSSRHGLPCPSRIWRQDLAALCARALSSFAHNAKEPIGGRLAWVAPHGRQAAAGPSAGGQAAQYDPLGGTALAVDGQEAESRTNDPEFGTVRLTPTCAPRSRTPLATKYRCAAFRFLVWSLLPFQCLL</sequence>
<evidence type="ECO:0000313" key="3">
    <source>
        <dbReference type="Proteomes" id="UP001232148"/>
    </source>
</evidence>
<evidence type="ECO:0000256" key="1">
    <source>
        <dbReference type="SAM" id="MobiDB-lite"/>
    </source>
</evidence>
<dbReference type="AlphaFoldDB" id="A0AAD9HE40"/>
<dbReference type="EMBL" id="MU842896">
    <property type="protein sequence ID" value="KAK2027376.1"/>
    <property type="molecule type" value="Genomic_DNA"/>
</dbReference>
<organism evidence="2 3">
    <name type="scientific">Colletotrichum zoysiae</name>
    <dbReference type="NCBI Taxonomy" id="1216348"/>
    <lineage>
        <taxon>Eukaryota</taxon>
        <taxon>Fungi</taxon>
        <taxon>Dikarya</taxon>
        <taxon>Ascomycota</taxon>
        <taxon>Pezizomycotina</taxon>
        <taxon>Sordariomycetes</taxon>
        <taxon>Hypocreomycetidae</taxon>
        <taxon>Glomerellales</taxon>
        <taxon>Glomerellaceae</taxon>
        <taxon>Colletotrichum</taxon>
        <taxon>Colletotrichum graminicola species complex</taxon>
    </lineage>
</organism>
<comment type="caution">
    <text evidence="2">The sequence shown here is derived from an EMBL/GenBank/DDBJ whole genome shotgun (WGS) entry which is preliminary data.</text>
</comment>
<dbReference type="Proteomes" id="UP001232148">
    <property type="component" value="Unassembled WGS sequence"/>
</dbReference>
<gene>
    <name evidence="2" type="ORF">LX32DRAFT_440423</name>
</gene>
<proteinExistence type="predicted"/>
<accession>A0AAD9HE40</accession>
<keyword evidence="3" id="KW-1185">Reference proteome</keyword>
<feature type="compositionally biased region" description="Polar residues" evidence="1">
    <location>
        <begin position="19"/>
        <end position="28"/>
    </location>
</feature>
<evidence type="ECO:0000313" key="2">
    <source>
        <dbReference type="EMBL" id="KAK2027376.1"/>
    </source>
</evidence>
<reference evidence="2" key="1">
    <citation type="submission" date="2021-06" db="EMBL/GenBank/DDBJ databases">
        <title>Comparative genomics, transcriptomics and evolutionary studies reveal genomic signatures of adaptation to plant cell wall in hemibiotrophic fungi.</title>
        <authorList>
            <consortium name="DOE Joint Genome Institute"/>
            <person name="Baroncelli R."/>
            <person name="Diaz J.F."/>
            <person name="Benocci T."/>
            <person name="Peng M."/>
            <person name="Battaglia E."/>
            <person name="Haridas S."/>
            <person name="Andreopoulos W."/>
            <person name="Labutti K."/>
            <person name="Pangilinan J."/>
            <person name="Floch G.L."/>
            <person name="Makela M.R."/>
            <person name="Henrissat B."/>
            <person name="Grigoriev I.V."/>
            <person name="Crouch J.A."/>
            <person name="De Vries R.P."/>
            <person name="Sukno S.A."/>
            <person name="Thon M.R."/>
        </authorList>
    </citation>
    <scope>NUCLEOTIDE SEQUENCE</scope>
    <source>
        <strain evidence="2">MAFF235873</strain>
    </source>
</reference>
<feature type="region of interest" description="Disordered" evidence="1">
    <location>
        <begin position="1"/>
        <end position="32"/>
    </location>
</feature>